<dbReference type="PANTHER" id="PTHR38418:SF2">
    <property type="entry name" value="SUGAR ISOMERASE, KPSF_GUTQ (AFU_ORTHOLOGUE AFUA_6G08860)"/>
    <property type="match status" value="1"/>
</dbReference>
<dbReference type="AlphaFoldDB" id="A0A8H6RHT1"/>
<dbReference type="SUPFAM" id="SSF53697">
    <property type="entry name" value="SIS domain"/>
    <property type="match status" value="1"/>
</dbReference>
<dbReference type="GO" id="GO:1901135">
    <property type="term" value="P:carbohydrate derivative metabolic process"/>
    <property type="evidence" value="ECO:0007669"/>
    <property type="project" value="InterPro"/>
</dbReference>
<name>A0A8H6RHT1_9PEZI</name>
<organism evidence="3 4">
    <name type="scientific">Pseudocercospora fuligena</name>
    <dbReference type="NCBI Taxonomy" id="685502"/>
    <lineage>
        <taxon>Eukaryota</taxon>
        <taxon>Fungi</taxon>
        <taxon>Dikarya</taxon>
        <taxon>Ascomycota</taxon>
        <taxon>Pezizomycotina</taxon>
        <taxon>Dothideomycetes</taxon>
        <taxon>Dothideomycetidae</taxon>
        <taxon>Mycosphaerellales</taxon>
        <taxon>Mycosphaerellaceae</taxon>
        <taxon>Pseudocercospora</taxon>
    </lineage>
</organism>
<accession>A0A8H6RHT1</accession>
<dbReference type="GO" id="GO:0016853">
    <property type="term" value="F:isomerase activity"/>
    <property type="evidence" value="ECO:0007669"/>
    <property type="project" value="UniProtKB-KW"/>
</dbReference>
<dbReference type="InterPro" id="IPR046348">
    <property type="entry name" value="SIS_dom_sf"/>
</dbReference>
<dbReference type="GO" id="GO:0097367">
    <property type="term" value="F:carbohydrate derivative binding"/>
    <property type="evidence" value="ECO:0007669"/>
    <property type="project" value="InterPro"/>
</dbReference>
<feature type="compositionally biased region" description="Low complexity" evidence="1">
    <location>
        <begin position="14"/>
        <end position="24"/>
    </location>
</feature>
<dbReference type="Pfam" id="PF01380">
    <property type="entry name" value="SIS"/>
    <property type="match status" value="1"/>
</dbReference>
<sequence length="287" mass="30417">MDSPRPSKRRRVSGSKGTSGSASGLVTPISPSNELKSSKTSTKDSSSKNILTKALDVLRVEAEALSNIHKIYATDTLARQGLFSAVSAVLNAQKLGGKLVVCGVGKSAYIAQKLVATAKSLGIPASFMHACEAAHGDLGDLRSQDVLLFVSFSGKTPELLNLLPHISPKIKLMAMSSQRRKEDCLLLQGADDGVLLPAPIHESEESTFGVKAPTTSTTVALAVADMLILTVADEMHRDKTHEVFTKNHPGGAIGLDHREVEKLREAEVDVSVLELPPSPEASGGDEY</sequence>
<protein>
    <submittedName>
        <fullName evidence="3">Arabinose 5-phosphate isomerase KdsD</fullName>
    </submittedName>
</protein>
<comment type="caution">
    <text evidence="3">The sequence shown here is derived from an EMBL/GenBank/DDBJ whole genome shotgun (WGS) entry which is preliminary data.</text>
</comment>
<evidence type="ECO:0000313" key="3">
    <source>
        <dbReference type="EMBL" id="KAF7191239.1"/>
    </source>
</evidence>
<reference evidence="3" key="1">
    <citation type="submission" date="2020-04" db="EMBL/GenBank/DDBJ databases">
        <title>Draft genome resource of the tomato pathogen Pseudocercospora fuligena.</title>
        <authorList>
            <person name="Zaccaron A."/>
        </authorList>
    </citation>
    <scope>NUCLEOTIDE SEQUENCE</scope>
    <source>
        <strain evidence="3">PF001</strain>
    </source>
</reference>
<gene>
    <name evidence="3" type="ORF">HII31_07262</name>
</gene>
<dbReference type="InterPro" id="IPR001347">
    <property type="entry name" value="SIS_dom"/>
</dbReference>
<keyword evidence="4" id="KW-1185">Reference proteome</keyword>
<feature type="region of interest" description="Disordered" evidence="1">
    <location>
        <begin position="1"/>
        <end position="45"/>
    </location>
</feature>
<dbReference type="EMBL" id="JABCIY010000158">
    <property type="protein sequence ID" value="KAF7191239.1"/>
    <property type="molecule type" value="Genomic_DNA"/>
</dbReference>
<dbReference type="PROSITE" id="PS51464">
    <property type="entry name" value="SIS"/>
    <property type="match status" value="1"/>
</dbReference>
<evidence type="ECO:0000256" key="1">
    <source>
        <dbReference type="SAM" id="MobiDB-lite"/>
    </source>
</evidence>
<proteinExistence type="predicted"/>
<evidence type="ECO:0000313" key="4">
    <source>
        <dbReference type="Proteomes" id="UP000660729"/>
    </source>
</evidence>
<feature type="compositionally biased region" description="Basic residues" evidence="1">
    <location>
        <begin position="1"/>
        <end position="13"/>
    </location>
</feature>
<keyword evidence="3" id="KW-0413">Isomerase</keyword>
<dbReference type="PANTHER" id="PTHR38418">
    <property type="entry name" value="SUGAR ISOMERASE, KPSF/GUTQ (AFU_ORTHOLOGUE AFUA_6G08860)"/>
    <property type="match status" value="1"/>
</dbReference>
<dbReference type="OrthoDB" id="1872003at2759"/>
<evidence type="ECO:0000259" key="2">
    <source>
        <dbReference type="PROSITE" id="PS51464"/>
    </source>
</evidence>
<dbReference type="Proteomes" id="UP000660729">
    <property type="component" value="Unassembled WGS sequence"/>
</dbReference>
<feature type="domain" description="SIS" evidence="2">
    <location>
        <begin position="85"/>
        <end position="237"/>
    </location>
</feature>
<dbReference type="Gene3D" id="3.40.50.10490">
    <property type="entry name" value="Glucose-6-phosphate isomerase like protein, domain 1"/>
    <property type="match status" value="1"/>
</dbReference>